<dbReference type="NCBIfam" id="TIGR01344">
    <property type="entry name" value="malate_syn_A"/>
    <property type="match status" value="1"/>
</dbReference>
<comment type="pathway">
    <text evidence="8">Carbohydrate metabolism; glyoxylate cycle; (S)-malate from isocitrate: step 2/2.</text>
</comment>
<dbReference type="PROSITE" id="PS00510">
    <property type="entry name" value="MALATE_SYNTHASE"/>
    <property type="match status" value="1"/>
</dbReference>
<evidence type="ECO:0000313" key="13">
    <source>
        <dbReference type="Proteomes" id="UP001150569"/>
    </source>
</evidence>
<dbReference type="SUPFAM" id="SSF51645">
    <property type="entry name" value="Malate synthase G"/>
    <property type="match status" value="1"/>
</dbReference>
<evidence type="ECO:0000259" key="10">
    <source>
        <dbReference type="Pfam" id="PF20656"/>
    </source>
</evidence>
<evidence type="ECO:0000256" key="6">
    <source>
        <dbReference type="ARBA" id="ARBA00047918"/>
    </source>
</evidence>
<organism evidence="12 13">
    <name type="scientific">Tieghemiomyces parasiticus</name>
    <dbReference type="NCBI Taxonomy" id="78921"/>
    <lineage>
        <taxon>Eukaryota</taxon>
        <taxon>Fungi</taxon>
        <taxon>Fungi incertae sedis</taxon>
        <taxon>Zoopagomycota</taxon>
        <taxon>Kickxellomycotina</taxon>
        <taxon>Dimargaritomycetes</taxon>
        <taxon>Dimargaritales</taxon>
        <taxon>Dimargaritaceae</taxon>
        <taxon>Tieghemiomyces</taxon>
    </lineage>
</organism>
<evidence type="ECO:0000313" key="12">
    <source>
        <dbReference type="EMBL" id="KAJ1928009.1"/>
    </source>
</evidence>
<dbReference type="AlphaFoldDB" id="A0A9W8ACP6"/>
<comment type="caution">
    <text evidence="12">The sequence shown here is derived from an EMBL/GenBank/DDBJ whole genome shotgun (WGS) entry which is preliminary data.</text>
</comment>
<reference evidence="12" key="1">
    <citation type="submission" date="2022-07" db="EMBL/GenBank/DDBJ databases">
        <title>Phylogenomic reconstructions and comparative analyses of Kickxellomycotina fungi.</title>
        <authorList>
            <person name="Reynolds N.K."/>
            <person name="Stajich J.E."/>
            <person name="Barry K."/>
            <person name="Grigoriev I.V."/>
            <person name="Crous P."/>
            <person name="Smith M.E."/>
        </authorList>
    </citation>
    <scope>NUCLEOTIDE SEQUENCE</scope>
    <source>
        <strain evidence="12">RSA 861</strain>
    </source>
</reference>
<dbReference type="GO" id="GO:0006099">
    <property type="term" value="P:tricarboxylic acid cycle"/>
    <property type="evidence" value="ECO:0007669"/>
    <property type="project" value="UniProtKB-KW"/>
</dbReference>
<evidence type="ECO:0000256" key="4">
    <source>
        <dbReference type="ARBA" id="ARBA00022532"/>
    </source>
</evidence>
<sequence>MTPAPTTAAPKGVTVLGHVTPDQATILTPEALQFVATLHRAFNPTRLALLQRRDERQAAINRGELPDFLPETSHIRADDTWRGAPPAPGLVDRRVEITGPVDRKMVINALNSGSATFMADLEDSNAPTWSNNLSGQVNLRDAVHRRIDYTAENGKRYALRSDGTPIATLLVRPRGWHMVERHLLIDGAPCSASLFDFALYFFHNARASLAAGFGPYFYLPKMESHLEARLWNDTFNLAQDLLALPRGTIRATVLIETILAAFEMDEIIYELREHSSGLNCGRWDYIFSFIKKFRLDPRFVLPERAAVTMSVPFMDAYVRLLIRTCHRRGVHAMGGMAAQIPIKGDEKANAAAMAKVRADKEREVRAGHDGTWVAHPALVTVAREVFDAHMPQPNQLYIRRADVHVTSRDLLDPHVPGNTGVSEQGVRTNLSVALLYMEAWLRGSGCVPIHNLMEDAATAEISRSQLWQWAYHRTVTREGQTLTPDYLRRLLAEEATKLGLGTPKAPPKLELARHHLAAQITGDAYADFLTTLCYDDIVELAANQAKL</sequence>
<gene>
    <name evidence="12" type="ORF">IWQ60_002424</name>
</gene>
<dbReference type="PIRSF" id="PIRSF001363">
    <property type="entry name" value="Malate_synth"/>
    <property type="match status" value="1"/>
</dbReference>
<dbReference type="InterPro" id="IPR048355">
    <property type="entry name" value="MS_C"/>
</dbReference>
<dbReference type="Pfam" id="PF20659">
    <property type="entry name" value="MS_C"/>
    <property type="match status" value="1"/>
</dbReference>
<dbReference type="InterPro" id="IPR044856">
    <property type="entry name" value="Malate_synth_C_sf"/>
</dbReference>
<evidence type="ECO:0000259" key="9">
    <source>
        <dbReference type="Pfam" id="PF01274"/>
    </source>
</evidence>
<keyword evidence="13" id="KW-1185">Reference proteome</keyword>
<feature type="domain" description="Malate synthase TIM barrel" evidence="9">
    <location>
        <begin position="168"/>
        <end position="412"/>
    </location>
</feature>
<dbReference type="Pfam" id="PF20656">
    <property type="entry name" value="MS_N"/>
    <property type="match status" value="1"/>
</dbReference>
<keyword evidence="5 8" id="KW-0808">Transferase</keyword>
<dbReference type="InterPro" id="IPR019830">
    <property type="entry name" value="Malate_synthase_CS"/>
</dbReference>
<evidence type="ECO:0000259" key="11">
    <source>
        <dbReference type="Pfam" id="PF20659"/>
    </source>
</evidence>
<keyword evidence="4 8" id="KW-0816">Tricarboxylic acid cycle</keyword>
<comment type="catalytic activity">
    <reaction evidence="6 8">
        <text>glyoxylate + acetyl-CoA + H2O = (S)-malate + CoA + H(+)</text>
        <dbReference type="Rhea" id="RHEA:18181"/>
        <dbReference type="ChEBI" id="CHEBI:15377"/>
        <dbReference type="ChEBI" id="CHEBI:15378"/>
        <dbReference type="ChEBI" id="CHEBI:15589"/>
        <dbReference type="ChEBI" id="CHEBI:36655"/>
        <dbReference type="ChEBI" id="CHEBI:57287"/>
        <dbReference type="ChEBI" id="CHEBI:57288"/>
        <dbReference type="EC" id="2.3.3.9"/>
    </reaction>
</comment>
<dbReference type="FunFam" id="1.20.1220.12:FF:000001">
    <property type="entry name" value="Malate synthase"/>
    <property type="match status" value="1"/>
</dbReference>
<feature type="active site" description="Proton donor" evidence="7">
    <location>
        <position position="455"/>
    </location>
</feature>
<evidence type="ECO:0000256" key="2">
    <source>
        <dbReference type="ARBA" id="ARBA00012636"/>
    </source>
</evidence>
<name>A0A9W8ACP6_9FUNG</name>
<evidence type="ECO:0000256" key="5">
    <source>
        <dbReference type="ARBA" id="ARBA00022679"/>
    </source>
</evidence>
<dbReference type="Gene3D" id="1.20.1220.12">
    <property type="entry name" value="Malate synthase, domain III"/>
    <property type="match status" value="1"/>
</dbReference>
<dbReference type="PANTHER" id="PTHR42902">
    <property type="entry name" value="MALATE SYNTHASE"/>
    <property type="match status" value="1"/>
</dbReference>
<dbReference type="GO" id="GO:0006097">
    <property type="term" value="P:glyoxylate cycle"/>
    <property type="evidence" value="ECO:0007669"/>
    <property type="project" value="UniProtKB-KW"/>
</dbReference>
<evidence type="ECO:0000256" key="8">
    <source>
        <dbReference type="RuleBase" id="RU000555"/>
    </source>
</evidence>
<dbReference type="CDD" id="cd00727">
    <property type="entry name" value="malate_synt_A"/>
    <property type="match status" value="1"/>
</dbReference>
<dbReference type="Gene3D" id="3.20.20.360">
    <property type="entry name" value="Malate synthase, domain 3"/>
    <property type="match status" value="1"/>
</dbReference>
<evidence type="ECO:0000256" key="7">
    <source>
        <dbReference type="PIRSR" id="PIRSR001363-1"/>
    </source>
</evidence>
<comment type="similarity">
    <text evidence="1 8">Belongs to the malate synthase family.</text>
</comment>
<dbReference type="InterPro" id="IPR006252">
    <property type="entry name" value="Malate_synthA"/>
</dbReference>
<dbReference type="InterPro" id="IPR048356">
    <property type="entry name" value="MS_N"/>
</dbReference>
<dbReference type="OrthoDB" id="186072at2759"/>
<feature type="active site" description="Proton acceptor" evidence="7">
    <location>
        <position position="172"/>
    </location>
</feature>
<dbReference type="GO" id="GO:0005782">
    <property type="term" value="C:peroxisomal matrix"/>
    <property type="evidence" value="ECO:0007669"/>
    <property type="project" value="TreeGrafter"/>
</dbReference>
<feature type="domain" description="Malate synthase N-terminal" evidence="10">
    <location>
        <begin position="11"/>
        <end position="74"/>
    </location>
</feature>
<dbReference type="Proteomes" id="UP001150569">
    <property type="component" value="Unassembled WGS sequence"/>
</dbReference>
<dbReference type="InterPro" id="IPR046363">
    <property type="entry name" value="MS_N_TIM-barrel_dom"/>
</dbReference>
<dbReference type="EMBL" id="JANBPT010000092">
    <property type="protein sequence ID" value="KAJ1928009.1"/>
    <property type="molecule type" value="Genomic_DNA"/>
</dbReference>
<dbReference type="EC" id="2.3.3.9" evidence="2 8"/>
<proteinExistence type="inferred from homology"/>
<dbReference type="InterPro" id="IPR011076">
    <property type="entry name" value="Malate_synth_sf"/>
</dbReference>
<keyword evidence="3 8" id="KW-0329">Glyoxylate bypass</keyword>
<evidence type="ECO:0000256" key="1">
    <source>
        <dbReference type="ARBA" id="ARBA00006394"/>
    </source>
</evidence>
<dbReference type="PANTHER" id="PTHR42902:SF1">
    <property type="entry name" value="MALATE SYNTHASE 1-RELATED"/>
    <property type="match status" value="1"/>
</dbReference>
<evidence type="ECO:0000256" key="3">
    <source>
        <dbReference type="ARBA" id="ARBA00022435"/>
    </source>
</evidence>
<dbReference type="Pfam" id="PF01274">
    <property type="entry name" value="MS_TIM-barrel"/>
    <property type="match status" value="1"/>
</dbReference>
<dbReference type="FunFam" id="3.20.20.360:FF:000001">
    <property type="entry name" value="Malate synthase"/>
    <property type="match status" value="1"/>
</dbReference>
<dbReference type="GO" id="GO:0004474">
    <property type="term" value="F:malate synthase activity"/>
    <property type="evidence" value="ECO:0007669"/>
    <property type="project" value="UniProtKB-EC"/>
</dbReference>
<dbReference type="InterPro" id="IPR001465">
    <property type="entry name" value="Malate_synthase_TIM"/>
</dbReference>
<accession>A0A9W8ACP6</accession>
<feature type="domain" description="Malate synthase C-terminal" evidence="11">
    <location>
        <begin position="422"/>
        <end position="537"/>
    </location>
</feature>
<protein>
    <recommendedName>
        <fullName evidence="2 8">Malate synthase</fullName>
        <ecNumber evidence="2 8">2.3.3.9</ecNumber>
    </recommendedName>
</protein>